<proteinExistence type="predicted"/>
<feature type="non-terminal residue" evidence="1">
    <location>
        <position position="1"/>
    </location>
</feature>
<accession>A0ABU9H698</accession>
<sequence length="74" mass="8178">QLNWLTSAITKSNAKCQILGQQVLMTKMCLPTEIFSQSDRTKIPQLLKELVAIKKAVLANKALTPAQLARVNTL</sequence>
<gene>
    <name evidence="1" type="ORF">V6257_20600</name>
</gene>
<reference evidence="1 2" key="1">
    <citation type="submission" date="2024-02" db="EMBL/GenBank/DDBJ databases">
        <title>Bacteria isolated from the canopy kelp, Nereocystis luetkeana.</title>
        <authorList>
            <person name="Pfister C.A."/>
            <person name="Younker I.T."/>
            <person name="Light S.H."/>
        </authorList>
    </citation>
    <scope>NUCLEOTIDE SEQUENCE [LARGE SCALE GENOMIC DNA]</scope>
    <source>
        <strain evidence="1 2">TI.1.03</strain>
    </source>
</reference>
<feature type="non-terminal residue" evidence="1">
    <location>
        <position position="74"/>
    </location>
</feature>
<evidence type="ECO:0000313" key="1">
    <source>
        <dbReference type="EMBL" id="MEL0657394.1"/>
    </source>
</evidence>
<organism evidence="1 2">
    <name type="scientific">Pseudoalteromonas issachenkonii</name>
    <dbReference type="NCBI Taxonomy" id="152297"/>
    <lineage>
        <taxon>Bacteria</taxon>
        <taxon>Pseudomonadati</taxon>
        <taxon>Pseudomonadota</taxon>
        <taxon>Gammaproteobacteria</taxon>
        <taxon>Alteromonadales</taxon>
        <taxon>Pseudoalteromonadaceae</taxon>
        <taxon>Pseudoalteromonas</taxon>
    </lineage>
</organism>
<evidence type="ECO:0000313" key="2">
    <source>
        <dbReference type="Proteomes" id="UP001371391"/>
    </source>
</evidence>
<keyword evidence="2" id="KW-1185">Reference proteome</keyword>
<protein>
    <submittedName>
        <fullName evidence="1">Alkaline phosphatase</fullName>
    </submittedName>
</protein>
<dbReference type="Proteomes" id="UP001371391">
    <property type="component" value="Unassembled WGS sequence"/>
</dbReference>
<comment type="caution">
    <text evidence="1">The sequence shown here is derived from an EMBL/GenBank/DDBJ whole genome shotgun (WGS) entry which is preliminary data.</text>
</comment>
<name>A0ABU9H698_9GAMM</name>
<dbReference type="EMBL" id="JBAKAW010000182">
    <property type="protein sequence ID" value="MEL0657394.1"/>
    <property type="molecule type" value="Genomic_DNA"/>
</dbReference>